<accession>A0ABX9UQP6</accession>
<reference evidence="1 2" key="1">
    <citation type="submission" date="2018-10" db="EMBL/GenBank/DDBJ databases">
        <title>Pseudomonas songnenensis NEAU-ST5-5(T) genome.</title>
        <authorList>
            <person name="Pengp J."/>
            <person name="Liu Z.-P."/>
        </authorList>
    </citation>
    <scope>NUCLEOTIDE SEQUENCE [LARGE SCALE GENOMIC DNA]</scope>
    <source>
        <strain evidence="1 2">NEAU-ST5-5</strain>
    </source>
</reference>
<evidence type="ECO:0000313" key="1">
    <source>
        <dbReference type="EMBL" id="RMH95421.1"/>
    </source>
</evidence>
<evidence type="ECO:0008006" key="3">
    <source>
        <dbReference type="Google" id="ProtNLM"/>
    </source>
</evidence>
<name>A0ABX9UQP6_9PSED</name>
<organism evidence="1 2">
    <name type="scientific">Pseudomonas songnenensis</name>
    <dbReference type="NCBI Taxonomy" id="1176259"/>
    <lineage>
        <taxon>Bacteria</taxon>
        <taxon>Pseudomonadati</taxon>
        <taxon>Pseudomonadota</taxon>
        <taxon>Gammaproteobacteria</taxon>
        <taxon>Pseudomonadales</taxon>
        <taxon>Pseudomonadaceae</taxon>
        <taxon>Pseudomonas</taxon>
    </lineage>
</organism>
<sequence>MTASTTTRSSAARRGLTAEGLTAKANAEHLALAIADKMRERCKPMGLPKWRQWVSAELSRMSPLLRSMVRAALEAKARGSR</sequence>
<evidence type="ECO:0000313" key="2">
    <source>
        <dbReference type="Proteomes" id="UP000279228"/>
    </source>
</evidence>
<comment type="caution">
    <text evidence="1">The sequence shown here is derived from an EMBL/GenBank/DDBJ whole genome shotgun (WGS) entry which is preliminary data.</text>
</comment>
<protein>
    <recommendedName>
        <fullName evidence="3">DUF3077 domain-containing protein</fullName>
    </recommendedName>
</protein>
<keyword evidence="2" id="KW-1185">Reference proteome</keyword>
<gene>
    <name evidence="1" type="ORF">EA798_16660</name>
</gene>
<proteinExistence type="predicted"/>
<dbReference type="Proteomes" id="UP000279228">
    <property type="component" value="Unassembled WGS sequence"/>
</dbReference>
<dbReference type="EMBL" id="RFFN01000006">
    <property type="protein sequence ID" value="RMH95421.1"/>
    <property type="molecule type" value="Genomic_DNA"/>
</dbReference>